<feature type="region of interest" description="Disordered" evidence="2">
    <location>
        <begin position="418"/>
        <end position="452"/>
    </location>
</feature>
<dbReference type="AlphaFoldDB" id="A0AAW2ZD13"/>
<gene>
    <name evidence="4" type="ORF">AKO1_001121</name>
</gene>
<name>A0AAW2ZD13_9EUKA</name>
<evidence type="ECO:0000313" key="5">
    <source>
        <dbReference type="Proteomes" id="UP001431209"/>
    </source>
</evidence>
<feature type="chain" id="PRO_5043643693" evidence="3">
    <location>
        <begin position="21"/>
        <end position="452"/>
    </location>
</feature>
<dbReference type="Proteomes" id="UP001431209">
    <property type="component" value="Unassembled WGS sequence"/>
</dbReference>
<proteinExistence type="predicted"/>
<feature type="signal peptide" evidence="3">
    <location>
        <begin position="1"/>
        <end position="20"/>
    </location>
</feature>
<evidence type="ECO:0000256" key="1">
    <source>
        <dbReference type="SAM" id="Coils"/>
    </source>
</evidence>
<evidence type="ECO:0000256" key="3">
    <source>
        <dbReference type="SAM" id="SignalP"/>
    </source>
</evidence>
<evidence type="ECO:0000256" key="2">
    <source>
        <dbReference type="SAM" id="MobiDB-lite"/>
    </source>
</evidence>
<dbReference type="Gene3D" id="1.20.120.20">
    <property type="entry name" value="Apolipoprotein"/>
    <property type="match status" value="1"/>
</dbReference>
<keyword evidence="1" id="KW-0175">Coiled coil</keyword>
<feature type="coiled-coil region" evidence="1">
    <location>
        <begin position="226"/>
        <end position="264"/>
    </location>
</feature>
<accession>A0AAW2ZD13</accession>
<comment type="caution">
    <text evidence="4">The sequence shown here is derived from an EMBL/GenBank/DDBJ whole genome shotgun (WGS) entry which is preliminary data.</text>
</comment>
<feature type="compositionally biased region" description="Acidic residues" evidence="2">
    <location>
        <begin position="441"/>
        <end position="452"/>
    </location>
</feature>
<protein>
    <submittedName>
        <fullName evidence="4">APL3</fullName>
    </submittedName>
</protein>
<reference evidence="4 5" key="1">
    <citation type="submission" date="2024-03" db="EMBL/GenBank/DDBJ databases">
        <title>The Acrasis kona genome and developmental transcriptomes reveal deep origins of eukaryotic multicellular pathways.</title>
        <authorList>
            <person name="Sheikh S."/>
            <person name="Fu C.-J."/>
            <person name="Brown M.W."/>
            <person name="Baldauf S.L."/>
        </authorList>
    </citation>
    <scope>NUCLEOTIDE SEQUENCE [LARGE SCALE GENOMIC DNA]</scope>
    <source>
        <strain evidence="4 5">ATCC MYA-3509</strain>
    </source>
</reference>
<keyword evidence="5" id="KW-1185">Reference proteome</keyword>
<dbReference type="SUPFAM" id="SSF47857">
    <property type="entry name" value="Apolipophorin-III"/>
    <property type="match status" value="1"/>
</dbReference>
<evidence type="ECO:0000313" key="4">
    <source>
        <dbReference type="EMBL" id="KAL0487243.1"/>
    </source>
</evidence>
<dbReference type="EMBL" id="JAOPGA020001325">
    <property type="protein sequence ID" value="KAL0487243.1"/>
    <property type="molecule type" value="Genomic_DNA"/>
</dbReference>
<keyword evidence="3" id="KW-0732">Signal</keyword>
<sequence>MMKVVVSAILLLSLLLATSASSSKASSLTTIMRIVNDVVNEPQSDIFKSLGNKVKNGVHKAARNTSNGVKQTTNRVTVVAKVTTNKVAVVAKESSRKTATFTVETAKKAKDFAEKQARNFIDNYILSYKKILVQGAKVGEQASDGGKKFSGTTRDSFRQFGGAVGSGTKDSAKFVGMAAVNAVGFAGTAKNTIEDFVKAIKIKPKKILGYVKKFVKDKNGAIADIKRDLKEQFEAYKKVLEKAATKFKNQVKKFKDDLNRASKALREGLNKKFASAKNALQKLGEGIKNAGKDFVKLYEEVDKLFMSHPLLQMIKSLPPIGLIDNIKLMVKYGKDGNWAQLVLCVLDSVGDVAQFLPGIGPAVSTGMSAATGLARFAIAMKEGDHETAVRSLAGIKLPGGGKVLKTINRASKTAGKGMNAYDQVKEVMDSAAEPGEGPESQSEDQEQDQEHE</sequence>
<organism evidence="4 5">
    <name type="scientific">Acrasis kona</name>
    <dbReference type="NCBI Taxonomy" id="1008807"/>
    <lineage>
        <taxon>Eukaryota</taxon>
        <taxon>Discoba</taxon>
        <taxon>Heterolobosea</taxon>
        <taxon>Tetramitia</taxon>
        <taxon>Eutetramitia</taxon>
        <taxon>Acrasidae</taxon>
        <taxon>Acrasis</taxon>
    </lineage>
</organism>